<dbReference type="PANTHER" id="PTHR45663:SF11">
    <property type="entry name" value="GEO12009P1"/>
    <property type="match status" value="1"/>
</dbReference>
<gene>
    <name evidence="9" type="primary">trxA</name>
    <name evidence="9" type="ORF">OMM_06282</name>
</gene>
<accession>A0A1V1PHY9</accession>
<dbReference type="Pfam" id="PF00085">
    <property type="entry name" value="Thioredoxin"/>
    <property type="match status" value="1"/>
</dbReference>
<protein>
    <recommendedName>
        <fullName evidence="6">Thioredoxin</fullName>
    </recommendedName>
</protein>
<evidence type="ECO:0000256" key="7">
    <source>
        <dbReference type="PIRSR" id="PIRSR000077-4"/>
    </source>
</evidence>
<dbReference type="InterPro" id="IPR005746">
    <property type="entry name" value="Thioredoxin"/>
</dbReference>
<dbReference type="InterPro" id="IPR013766">
    <property type="entry name" value="Thioredoxin_domain"/>
</dbReference>
<organism evidence="9 10">
    <name type="scientific">Candidatus Magnetoglobus multicellularis str. Araruama</name>
    <dbReference type="NCBI Taxonomy" id="890399"/>
    <lineage>
        <taxon>Bacteria</taxon>
        <taxon>Pseudomonadati</taxon>
        <taxon>Thermodesulfobacteriota</taxon>
        <taxon>Desulfobacteria</taxon>
        <taxon>Desulfobacterales</taxon>
        <taxon>Desulfobacteraceae</taxon>
        <taxon>Candidatus Magnetoglobus</taxon>
    </lineage>
</organism>
<dbReference type="AlphaFoldDB" id="A0A1V1PHY9"/>
<comment type="caution">
    <text evidence="9">The sequence shown here is derived from an EMBL/GenBank/DDBJ whole genome shotgun (WGS) entry which is preliminary data.</text>
</comment>
<dbReference type="Gene3D" id="3.40.30.10">
    <property type="entry name" value="Glutaredoxin"/>
    <property type="match status" value="1"/>
</dbReference>
<comment type="similarity">
    <text evidence="1 6">Belongs to the thioredoxin family.</text>
</comment>
<name>A0A1V1PHY9_9BACT</name>
<evidence type="ECO:0000313" key="9">
    <source>
        <dbReference type="EMBL" id="ETR74519.1"/>
    </source>
</evidence>
<dbReference type="GO" id="GO:0015035">
    <property type="term" value="F:protein-disulfide reductase activity"/>
    <property type="evidence" value="ECO:0007669"/>
    <property type="project" value="InterPro"/>
</dbReference>
<dbReference type="PIRSF" id="PIRSF000077">
    <property type="entry name" value="Thioredoxin"/>
    <property type="match status" value="1"/>
</dbReference>
<dbReference type="PANTHER" id="PTHR45663">
    <property type="entry name" value="GEO12009P1"/>
    <property type="match status" value="1"/>
</dbReference>
<dbReference type="GO" id="GO:0005737">
    <property type="term" value="C:cytoplasm"/>
    <property type="evidence" value="ECO:0007669"/>
    <property type="project" value="TreeGrafter"/>
</dbReference>
<evidence type="ECO:0000256" key="1">
    <source>
        <dbReference type="ARBA" id="ARBA00008987"/>
    </source>
</evidence>
<dbReference type="InterPro" id="IPR036249">
    <property type="entry name" value="Thioredoxin-like_sf"/>
</dbReference>
<evidence type="ECO:0000256" key="4">
    <source>
        <dbReference type="ARBA" id="ARBA00023157"/>
    </source>
</evidence>
<dbReference type="SUPFAM" id="SSF52833">
    <property type="entry name" value="Thioredoxin-like"/>
    <property type="match status" value="1"/>
</dbReference>
<dbReference type="PROSITE" id="PS51352">
    <property type="entry name" value="THIOREDOXIN_2"/>
    <property type="match status" value="1"/>
</dbReference>
<dbReference type="PRINTS" id="PR00421">
    <property type="entry name" value="THIOREDOXIN"/>
</dbReference>
<dbReference type="CDD" id="cd02947">
    <property type="entry name" value="TRX_family"/>
    <property type="match status" value="1"/>
</dbReference>
<evidence type="ECO:0000256" key="2">
    <source>
        <dbReference type="ARBA" id="ARBA00022448"/>
    </source>
</evidence>
<keyword evidence="2" id="KW-0813">Transport</keyword>
<feature type="disulfide bond" description="Redox-active" evidence="7">
    <location>
        <begin position="28"/>
        <end position="31"/>
    </location>
</feature>
<keyword evidence="5 7" id="KW-0676">Redox-active center</keyword>
<dbReference type="Proteomes" id="UP000189670">
    <property type="component" value="Unassembled WGS sequence"/>
</dbReference>
<evidence type="ECO:0000259" key="8">
    <source>
        <dbReference type="PROSITE" id="PS51352"/>
    </source>
</evidence>
<dbReference type="PROSITE" id="PS00194">
    <property type="entry name" value="THIOREDOXIN_1"/>
    <property type="match status" value="1"/>
</dbReference>
<evidence type="ECO:0000256" key="5">
    <source>
        <dbReference type="ARBA" id="ARBA00023284"/>
    </source>
</evidence>
<evidence type="ECO:0000256" key="6">
    <source>
        <dbReference type="PIRNR" id="PIRNR000077"/>
    </source>
</evidence>
<feature type="domain" description="Thioredoxin" evidence="8">
    <location>
        <begin position="1"/>
        <end position="104"/>
    </location>
</feature>
<evidence type="ECO:0000313" key="10">
    <source>
        <dbReference type="Proteomes" id="UP000189670"/>
    </source>
</evidence>
<keyword evidence="4 7" id="KW-1015">Disulfide bond</keyword>
<sequence>MKQIFSNKDFHKFIVCGVKLVVFYAQWCASCKSQEPILEKMAQHYAGKAIIASMNIDNNNETAIKLGIKSIPTLIIYKNGKEIQRFIGLQSEEMLLNAMIKVNNY</sequence>
<dbReference type="EMBL" id="ATBP01000005">
    <property type="protein sequence ID" value="ETR74519.1"/>
    <property type="molecule type" value="Genomic_DNA"/>
</dbReference>
<keyword evidence="3" id="KW-0249">Electron transport</keyword>
<evidence type="ECO:0000256" key="3">
    <source>
        <dbReference type="ARBA" id="ARBA00022982"/>
    </source>
</evidence>
<proteinExistence type="inferred from homology"/>
<reference evidence="10" key="1">
    <citation type="submission" date="2012-11" db="EMBL/GenBank/DDBJ databases">
        <authorList>
            <person name="Lucero-Rivera Y.E."/>
            <person name="Tovar-Ramirez D."/>
        </authorList>
    </citation>
    <scope>NUCLEOTIDE SEQUENCE [LARGE SCALE GENOMIC DNA]</scope>
    <source>
        <strain evidence="10">Araruama</strain>
    </source>
</reference>
<dbReference type="InterPro" id="IPR017937">
    <property type="entry name" value="Thioredoxin_CS"/>
</dbReference>